<dbReference type="PROSITE" id="PS01224">
    <property type="entry name" value="ARGC"/>
    <property type="match status" value="1"/>
</dbReference>
<proteinExistence type="inferred from homology"/>
<dbReference type="CDD" id="cd24149">
    <property type="entry name" value="AGPR_N_ARG5_6_like"/>
    <property type="match status" value="1"/>
</dbReference>
<evidence type="ECO:0000256" key="11">
    <source>
        <dbReference type="ARBA" id="ARBA00022857"/>
    </source>
</evidence>
<keyword evidence="12" id="KW-0809">Transit peptide</keyword>
<dbReference type="Pfam" id="PF01118">
    <property type="entry name" value="Semialdhyde_dh"/>
    <property type="match status" value="1"/>
</dbReference>
<dbReference type="FunCoup" id="A0A0D2UNV9">
    <property type="interactions" value="103"/>
</dbReference>
<evidence type="ECO:0000256" key="4">
    <source>
        <dbReference type="ARBA" id="ARBA00007239"/>
    </source>
</evidence>
<dbReference type="eggNOG" id="KOG4354">
    <property type="taxonomic scope" value="Eukaryota"/>
</dbReference>
<dbReference type="NCBIfam" id="TIGR01850">
    <property type="entry name" value="argC"/>
    <property type="match status" value="1"/>
</dbReference>
<evidence type="ECO:0000256" key="10">
    <source>
        <dbReference type="ARBA" id="ARBA00022840"/>
    </source>
</evidence>
<dbReference type="GO" id="GO:0003942">
    <property type="term" value="F:N-acetyl-gamma-glutamyl-phosphate reductase activity"/>
    <property type="evidence" value="ECO:0007669"/>
    <property type="project" value="InterPro"/>
</dbReference>
<comment type="subcellular location">
    <subcellularLocation>
        <location evidence="1">Mitochondrion</location>
    </subcellularLocation>
</comment>
<dbReference type="InterPro" id="IPR004662">
    <property type="entry name" value="AcgluKinase_fam"/>
</dbReference>
<dbReference type="CDD" id="cd23936">
    <property type="entry name" value="AGPR_C_ARG5_6_like"/>
    <property type="match status" value="1"/>
</dbReference>
<dbReference type="InParanoid" id="A0A0D2UNV9"/>
<keyword evidence="13" id="KW-0560">Oxidoreductase</keyword>
<evidence type="ECO:0000256" key="13">
    <source>
        <dbReference type="ARBA" id="ARBA00023002"/>
    </source>
</evidence>
<dbReference type="InterPro" id="IPR000706">
    <property type="entry name" value="AGPR_type-1"/>
</dbReference>
<keyword evidence="14" id="KW-0496">Mitochondrion</keyword>
<dbReference type="Gene3D" id="3.40.1160.10">
    <property type="entry name" value="Acetylglutamate kinase-like"/>
    <property type="match status" value="1"/>
</dbReference>
<evidence type="ECO:0000256" key="15">
    <source>
        <dbReference type="ARBA" id="ARBA00023268"/>
    </source>
</evidence>
<dbReference type="AlphaFoldDB" id="A0A0D2UNV9"/>
<reference evidence="19" key="1">
    <citation type="submission" date="2011-02" db="EMBL/GenBank/DDBJ databases">
        <title>The Genome Sequence of Capsaspora owczarzaki ATCC 30864.</title>
        <authorList>
            <person name="Russ C."/>
            <person name="Cuomo C."/>
            <person name="Burger G."/>
            <person name="Gray M.W."/>
            <person name="Holland P.W.H."/>
            <person name="King N."/>
            <person name="Lang F.B.F."/>
            <person name="Roger A.J."/>
            <person name="Ruiz-Trillo I."/>
            <person name="Young S.K."/>
            <person name="Zeng Q."/>
            <person name="Gargeya S."/>
            <person name="Alvarado L."/>
            <person name="Berlin A."/>
            <person name="Chapman S.B."/>
            <person name="Chen Z."/>
            <person name="Freedman E."/>
            <person name="Gellesch M."/>
            <person name="Goldberg J."/>
            <person name="Griggs A."/>
            <person name="Gujja S."/>
            <person name="Heilman E."/>
            <person name="Heiman D."/>
            <person name="Howarth C."/>
            <person name="Mehta T."/>
            <person name="Neiman D."/>
            <person name="Pearson M."/>
            <person name="Roberts A."/>
            <person name="Saif S."/>
            <person name="Shea T."/>
            <person name="Shenoy N."/>
            <person name="Sisk P."/>
            <person name="Stolte C."/>
            <person name="Sykes S."/>
            <person name="White J."/>
            <person name="Yandava C."/>
            <person name="Haas B."/>
            <person name="Nusbaum C."/>
            <person name="Birren B."/>
        </authorList>
    </citation>
    <scope>NUCLEOTIDE SEQUENCE</scope>
    <source>
        <strain evidence="19">ATCC 30864</strain>
    </source>
</reference>
<dbReference type="UniPathway" id="UPA00068">
    <property type="reaction ID" value="UER00108"/>
</dbReference>
<feature type="domain" description="Semialdehyde dehydrogenase NAD-binding" evidence="17">
    <location>
        <begin position="378"/>
        <end position="506"/>
    </location>
</feature>
<evidence type="ECO:0000256" key="5">
    <source>
        <dbReference type="ARBA" id="ARBA00022571"/>
    </source>
</evidence>
<feature type="active site" evidence="16">
    <location>
        <position position="514"/>
    </location>
</feature>
<dbReference type="eggNOG" id="KOG2436">
    <property type="taxonomic scope" value="Eukaryota"/>
</dbReference>
<evidence type="ECO:0000313" key="18">
    <source>
        <dbReference type="EMBL" id="KJE96636.1"/>
    </source>
</evidence>
<dbReference type="OMA" id="IAFIPHV"/>
<evidence type="ECO:0000256" key="14">
    <source>
        <dbReference type="ARBA" id="ARBA00023128"/>
    </source>
</evidence>
<keyword evidence="7" id="KW-0808">Transferase</keyword>
<evidence type="ECO:0000256" key="6">
    <source>
        <dbReference type="ARBA" id="ARBA00022605"/>
    </source>
</evidence>
<dbReference type="InterPro" id="IPR000534">
    <property type="entry name" value="Semialdehyde_DH_NAD-bd"/>
</dbReference>
<evidence type="ECO:0000256" key="16">
    <source>
        <dbReference type="PROSITE-ProRule" id="PRU10010"/>
    </source>
</evidence>
<sequence length="701" mass="74156">MLAAVVARSSFASASAAVAPACFASVAAVTARRAASGFALGSDQSVISQWLSGARDVSDIQYFLKHFGESAAATKDAAAAGAAGPKTAVIKIGGAIVEEEMHILAPAVSLLYRLGISPIVIHGGGPQLNKLLENAGIVPEYQDGMRVTDADTLKIAQRVFNEANKLTIEGLSKAGIPCAPCTSGVLYADVLDYSKWKLVGKTTGANSKLLNELVGKGIVPVITSLAQDKTGQTLNINADIAACEVAKAVNPISTVFLNSTGGIPGEKGQIIETINIHKEFDHLMGQAWVKYGTRLKIKEFKELLEDLPKASSVTITSTDHLTRSLLFGKCAKGTTVSLGRTSRAAAALGGNAAGARSFSTSAAAAASAAARAATKSIGVGIIGARGYVGRELIRLLGDHSALELRCVGSRANAGQKLADHIPEFKGDLRYEALPPDDIAKHANDVSVWVLALPNGHCGPYVEAIRKLSASQKDRKIVTVDLSGDNRFTDEWQYGLPERFRERIASASFISNPGCYATGAQLSILPLADVLAPNNPPAVFGISGYSGAGTTPSEKNDVNYLKDNIVPYSLVNHLHEREVSRQVGSKVNFMPHVAPFFQGITLTTDIRLNVKLTREQVVQRFQDMFGKEPLIEIVAQKDAVPVVKDNAQKHFVRLGGFAVDPATNRVVVVATLDNLLKGAATQALQNINIALGLRELDGIQSE</sequence>
<dbReference type="SUPFAM" id="SSF55347">
    <property type="entry name" value="Glyceraldehyde-3-phosphate dehydrogenase-like, C-terminal domain"/>
    <property type="match status" value="1"/>
</dbReference>
<dbReference type="RefSeq" id="XP_004344555.1">
    <property type="nucleotide sequence ID" value="XM_004344505.2"/>
</dbReference>
<comment type="similarity">
    <text evidence="3">In the N-terminal section; belongs to the acetylglutamate kinase family.</text>
</comment>
<keyword evidence="5" id="KW-0055">Arginine biosynthesis</keyword>
<keyword evidence="15" id="KW-0511">Multifunctional enzyme</keyword>
<dbReference type="OrthoDB" id="438291at2759"/>
<comment type="pathway">
    <text evidence="2">Amino-acid biosynthesis; L-arginine biosynthesis; N(2)-acetyl-L-ornithine from L-glutamate: step 3/4.</text>
</comment>
<evidence type="ECO:0000256" key="1">
    <source>
        <dbReference type="ARBA" id="ARBA00004173"/>
    </source>
</evidence>
<dbReference type="InterPro" id="IPR001048">
    <property type="entry name" value="Asp/Glu/Uridylate_kinase"/>
</dbReference>
<dbReference type="GO" id="GO:0003991">
    <property type="term" value="F:acetylglutamate kinase activity"/>
    <property type="evidence" value="ECO:0007669"/>
    <property type="project" value="TreeGrafter"/>
</dbReference>
<dbReference type="EMBL" id="KE346371">
    <property type="protein sequence ID" value="KJE96636.1"/>
    <property type="molecule type" value="Genomic_DNA"/>
</dbReference>
<protein>
    <submittedName>
        <fullName evidence="18">Acetylglutamate kinase</fullName>
    </submittedName>
</protein>
<dbReference type="GO" id="GO:0070401">
    <property type="term" value="F:NADP+ binding"/>
    <property type="evidence" value="ECO:0007669"/>
    <property type="project" value="InterPro"/>
</dbReference>
<dbReference type="GO" id="GO:0005524">
    <property type="term" value="F:ATP binding"/>
    <property type="evidence" value="ECO:0007669"/>
    <property type="project" value="UniProtKB-KW"/>
</dbReference>
<dbReference type="PANTHER" id="PTHR23342:SF0">
    <property type="entry name" value="N-ACETYLGLUTAMATE SYNTHASE, MITOCHONDRIAL"/>
    <property type="match status" value="1"/>
</dbReference>
<feature type="non-terminal residue" evidence="18">
    <location>
        <position position="1"/>
    </location>
</feature>
<keyword evidence="8" id="KW-0547">Nucleotide-binding</keyword>
<keyword evidence="6" id="KW-0028">Amino-acid biosynthesis</keyword>
<keyword evidence="19" id="KW-1185">Reference proteome</keyword>
<name>A0A0D2UNV9_CAPO3</name>
<dbReference type="SUPFAM" id="SSF51735">
    <property type="entry name" value="NAD(P)-binding Rossmann-fold domains"/>
    <property type="match status" value="1"/>
</dbReference>
<evidence type="ECO:0000256" key="8">
    <source>
        <dbReference type="ARBA" id="ARBA00022741"/>
    </source>
</evidence>
<dbReference type="Gene3D" id="3.40.50.720">
    <property type="entry name" value="NAD(P)-binding Rossmann-like Domain"/>
    <property type="match status" value="1"/>
</dbReference>
<organism evidence="18 19">
    <name type="scientific">Capsaspora owczarzaki (strain ATCC 30864)</name>
    <dbReference type="NCBI Taxonomy" id="595528"/>
    <lineage>
        <taxon>Eukaryota</taxon>
        <taxon>Filasterea</taxon>
        <taxon>Capsaspora</taxon>
    </lineage>
</organism>
<dbReference type="Gene3D" id="3.30.360.10">
    <property type="entry name" value="Dihydrodipicolinate Reductase, domain 2"/>
    <property type="match status" value="1"/>
</dbReference>
<dbReference type="Pfam" id="PF00696">
    <property type="entry name" value="AA_kinase"/>
    <property type="match status" value="1"/>
</dbReference>
<dbReference type="Proteomes" id="UP000008743">
    <property type="component" value="Unassembled WGS sequence"/>
</dbReference>
<dbReference type="InterPro" id="IPR036393">
    <property type="entry name" value="AceGlu_kinase-like_sf"/>
</dbReference>
<evidence type="ECO:0000256" key="2">
    <source>
        <dbReference type="ARBA" id="ARBA00004862"/>
    </source>
</evidence>
<dbReference type="GO" id="GO:0006526">
    <property type="term" value="P:L-arginine biosynthetic process"/>
    <property type="evidence" value="ECO:0007669"/>
    <property type="project" value="UniProtKB-UniPathway"/>
</dbReference>
<gene>
    <name evidence="18" type="ORF">CAOG_006934</name>
</gene>
<comment type="similarity">
    <text evidence="4">In the C-terminal section; belongs to the NAGSA dehydrogenase family.</text>
</comment>
<evidence type="ECO:0000256" key="3">
    <source>
        <dbReference type="ARBA" id="ARBA00006830"/>
    </source>
</evidence>
<dbReference type="NCBIfam" id="TIGR00761">
    <property type="entry name" value="argB"/>
    <property type="match status" value="1"/>
</dbReference>
<dbReference type="GO" id="GO:0005759">
    <property type="term" value="C:mitochondrial matrix"/>
    <property type="evidence" value="ECO:0007669"/>
    <property type="project" value="TreeGrafter"/>
</dbReference>
<accession>A0A0D2UNV9</accession>
<dbReference type="STRING" id="595528.A0A0D2UNV9"/>
<dbReference type="GO" id="GO:0051287">
    <property type="term" value="F:NAD binding"/>
    <property type="evidence" value="ECO:0007669"/>
    <property type="project" value="InterPro"/>
</dbReference>
<evidence type="ECO:0000313" key="19">
    <source>
        <dbReference type="Proteomes" id="UP000008743"/>
    </source>
</evidence>
<evidence type="ECO:0000256" key="12">
    <source>
        <dbReference type="ARBA" id="ARBA00022946"/>
    </source>
</evidence>
<dbReference type="PANTHER" id="PTHR23342">
    <property type="entry name" value="N-ACETYLGLUTAMATE SYNTHASE"/>
    <property type="match status" value="1"/>
</dbReference>
<keyword evidence="10" id="KW-0067">ATP-binding</keyword>
<dbReference type="Pfam" id="PF22698">
    <property type="entry name" value="Semialdhyde_dhC_1"/>
    <property type="match status" value="1"/>
</dbReference>
<dbReference type="SUPFAM" id="SSF53633">
    <property type="entry name" value="Carbamate kinase-like"/>
    <property type="match status" value="1"/>
</dbReference>
<dbReference type="InterPro" id="IPR036291">
    <property type="entry name" value="NAD(P)-bd_dom_sf"/>
</dbReference>
<evidence type="ECO:0000256" key="7">
    <source>
        <dbReference type="ARBA" id="ARBA00022679"/>
    </source>
</evidence>
<evidence type="ECO:0000256" key="9">
    <source>
        <dbReference type="ARBA" id="ARBA00022777"/>
    </source>
</evidence>
<dbReference type="InterPro" id="IPR058924">
    <property type="entry name" value="AGPR_dimerisation_dom"/>
</dbReference>
<dbReference type="SMART" id="SM00859">
    <property type="entry name" value="Semialdhyde_dh"/>
    <property type="match status" value="1"/>
</dbReference>
<dbReference type="HAMAP" id="MF_00150">
    <property type="entry name" value="ArgC_type1"/>
    <property type="match status" value="1"/>
</dbReference>
<evidence type="ECO:0000259" key="17">
    <source>
        <dbReference type="SMART" id="SM00859"/>
    </source>
</evidence>
<keyword evidence="9 18" id="KW-0418">Kinase</keyword>
<dbReference type="PhylomeDB" id="A0A0D2UNV9"/>
<keyword evidence="11" id="KW-0521">NADP</keyword>
<dbReference type="InterPro" id="IPR023013">
    <property type="entry name" value="AGPR_AS"/>
</dbReference>